<dbReference type="Gene3D" id="3.10.450.50">
    <property type="match status" value="1"/>
</dbReference>
<dbReference type="InterPro" id="IPR032710">
    <property type="entry name" value="NTF2-like_dom_sf"/>
</dbReference>
<organism evidence="2 3">
    <name type="scientific">Streptomyces cremeus</name>
    <dbReference type="NCBI Taxonomy" id="66881"/>
    <lineage>
        <taxon>Bacteria</taxon>
        <taxon>Bacillati</taxon>
        <taxon>Actinomycetota</taxon>
        <taxon>Actinomycetes</taxon>
        <taxon>Kitasatosporales</taxon>
        <taxon>Streptomycetaceae</taxon>
        <taxon>Streptomyces</taxon>
    </lineage>
</organism>
<keyword evidence="3" id="KW-1185">Reference proteome</keyword>
<gene>
    <name evidence="2" type="ORF">ACFFTU_01350</name>
</gene>
<evidence type="ECO:0000313" key="3">
    <source>
        <dbReference type="Proteomes" id="UP001589718"/>
    </source>
</evidence>
<dbReference type="SUPFAM" id="SSF54427">
    <property type="entry name" value="NTF2-like"/>
    <property type="match status" value="1"/>
</dbReference>
<dbReference type="EMBL" id="JBHMCR010000001">
    <property type="protein sequence ID" value="MFB9518600.1"/>
    <property type="molecule type" value="Genomic_DNA"/>
</dbReference>
<dbReference type="RefSeq" id="WP_345219333.1">
    <property type="nucleotide sequence ID" value="NZ_BAAAXE010000002.1"/>
</dbReference>
<reference evidence="2 3" key="1">
    <citation type="submission" date="2024-09" db="EMBL/GenBank/DDBJ databases">
        <authorList>
            <person name="Sun Q."/>
            <person name="Mori K."/>
        </authorList>
    </citation>
    <scope>NUCLEOTIDE SEQUENCE [LARGE SCALE GENOMIC DNA]</scope>
    <source>
        <strain evidence="2 3">JCM 4362</strain>
    </source>
</reference>
<accession>A0ABV5P5Y0</accession>
<feature type="domain" description="SnoaL-like" evidence="1">
    <location>
        <begin position="16"/>
        <end position="143"/>
    </location>
</feature>
<evidence type="ECO:0000259" key="1">
    <source>
        <dbReference type="Pfam" id="PF13577"/>
    </source>
</evidence>
<dbReference type="InterPro" id="IPR037401">
    <property type="entry name" value="SnoaL-like"/>
</dbReference>
<protein>
    <submittedName>
        <fullName evidence="2">Nuclear transport factor 2 family protein</fullName>
    </submittedName>
</protein>
<dbReference type="Proteomes" id="UP001589718">
    <property type="component" value="Unassembled WGS sequence"/>
</dbReference>
<proteinExistence type="predicted"/>
<name>A0ABV5P5Y0_STRCM</name>
<dbReference type="Pfam" id="PF13577">
    <property type="entry name" value="SnoaL_4"/>
    <property type="match status" value="1"/>
</dbReference>
<sequence length="165" mass="17752">MTETTGARTPHTEIRALTDRAEVTDLFDRYLRSLDDVHADGGRALDAAWAAAFFTEEATTATPAGQVAGRSAVLANVSAAMRLFARTVHFGSNYVIEVDGDRATLRGNQLSTHVLADGGELFVSGGRTDNELVRTPAGWRLHRADLHIAWTQGTRPALASVLPQP</sequence>
<comment type="caution">
    <text evidence="2">The sequence shown here is derived from an EMBL/GenBank/DDBJ whole genome shotgun (WGS) entry which is preliminary data.</text>
</comment>
<evidence type="ECO:0000313" key="2">
    <source>
        <dbReference type="EMBL" id="MFB9518600.1"/>
    </source>
</evidence>